<gene>
    <name evidence="2" type="ORF">NEMBOFW57_004695</name>
</gene>
<sequence length="146" mass="15587">MLSPLSQFLVLTSLIPPLTASPLTPPPPTLSPRQPTPNPFDFLDLRASAIASSARALTSSDRCAAALFGTGYDGVFNLTMNLSPGNSRTTRARTRCATAVEQPEMVLDVWVSLAHEQIDVDDAQVHKGSVSDVSVGFVVMWEKCGS</sequence>
<evidence type="ECO:0000313" key="2">
    <source>
        <dbReference type="EMBL" id="KAG7294619.1"/>
    </source>
</evidence>
<feature type="signal peptide" evidence="1">
    <location>
        <begin position="1"/>
        <end position="20"/>
    </location>
</feature>
<dbReference type="Proteomes" id="UP001197093">
    <property type="component" value="Unassembled WGS sequence"/>
</dbReference>
<accession>A0AAD4I0Q6</accession>
<keyword evidence="1" id="KW-0732">Signal</keyword>
<reference evidence="2" key="1">
    <citation type="submission" date="2023-02" db="EMBL/GenBank/DDBJ databases">
        <authorList>
            <person name="Palmer J.M."/>
        </authorList>
    </citation>
    <scope>NUCLEOTIDE SEQUENCE</scope>
    <source>
        <strain evidence="2">FW57</strain>
    </source>
</reference>
<evidence type="ECO:0000313" key="3">
    <source>
        <dbReference type="Proteomes" id="UP001197093"/>
    </source>
</evidence>
<proteinExistence type="predicted"/>
<dbReference type="EMBL" id="JAHCVI010000001">
    <property type="protein sequence ID" value="KAG7294619.1"/>
    <property type="molecule type" value="Genomic_DNA"/>
</dbReference>
<comment type="caution">
    <text evidence="2">The sequence shown here is derived from an EMBL/GenBank/DDBJ whole genome shotgun (WGS) entry which is preliminary data.</text>
</comment>
<dbReference type="AlphaFoldDB" id="A0AAD4I0Q6"/>
<keyword evidence="3" id="KW-1185">Reference proteome</keyword>
<organism evidence="2 3">
    <name type="scientific">Staphylotrichum longicolle</name>
    <dbReference type="NCBI Taxonomy" id="669026"/>
    <lineage>
        <taxon>Eukaryota</taxon>
        <taxon>Fungi</taxon>
        <taxon>Dikarya</taxon>
        <taxon>Ascomycota</taxon>
        <taxon>Pezizomycotina</taxon>
        <taxon>Sordariomycetes</taxon>
        <taxon>Sordariomycetidae</taxon>
        <taxon>Sordariales</taxon>
        <taxon>Chaetomiaceae</taxon>
        <taxon>Staphylotrichum</taxon>
    </lineage>
</organism>
<evidence type="ECO:0000256" key="1">
    <source>
        <dbReference type="SAM" id="SignalP"/>
    </source>
</evidence>
<name>A0AAD4I0Q6_9PEZI</name>
<feature type="chain" id="PRO_5042275961" evidence="1">
    <location>
        <begin position="21"/>
        <end position="146"/>
    </location>
</feature>
<protein>
    <submittedName>
        <fullName evidence="2">Uncharacterized protein</fullName>
    </submittedName>
</protein>